<feature type="transmembrane region" description="Helical" evidence="1">
    <location>
        <begin position="9"/>
        <end position="27"/>
    </location>
</feature>
<protein>
    <submittedName>
        <fullName evidence="2">Uncharacterized protein</fullName>
    </submittedName>
</protein>
<keyword evidence="1" id="KW-1133">Transmembrane helix</keyword>
<name>A0A428N653_9BACI</name>
<keyword evidence="1" id="KW-0812">Transmembrane</keyword>
<dbReference type="OrthoDB" id="2884302at2"/>
<comment type="caution">
    <text evidence="2">The sequence shown here is derived from an EMBL/GenBank/DDBJ whole genome shotgun (WGS) entry which is preliminary data.</text>
</comment>
<evidence type="ECO:0000313" key="2">
    <source>
        <dbReference type="EMBL" id="RSL33950.1"/>
    </source>
</evidence>
<evidence type="ECO:0000313" key="3">
    <source>
        <dbReference type="Proteomes" id="UP000275076"/>
    </source>
</evidence>
<feature type="transmembrane region" description="Helical" evidence="1">
    <location>
        <begin position="54"/>
        <end position="79"/>
    </location>
</feature>
<evidence type="ECO:0000256" key="1">
    <source>
        <dbReference type="SAM" id="Phobius"/>
    </source>
</evidence>
<dbReference type="Proteomes" id="UP000275076">
    <property type="component" value="Unassembled WGS sequence"/>
</dbReference>
<proteinExistence type="predicted"/>
<keyword evidence="3" id="KW-1185">Reference proteome</keyword>
<sequence>MEHKNLKSFGIPVGFFLLGVVFLIIGANGRQNAVSFSKPNNAVSWSTSDSLIKAFTIIPMIIGISFFLLFVSTFTISFYNWQKGFERSR</sequence>
<gene>
    <name evidence="2" type="ORF">D7Z54_07480</name>
</gene>
<organism evidence="2 3">
    <name type="scientific">Salibacterium salarium</name>
    <dbReference type="NCBI Taxonomy" id="284579"/>
    <lineage>
        <taxon>Bacteria</taxon>
        <taxon>Bacillati</taxon>
        <taxon>Bacillota</taxon>
        <taxon>Bacilli</taxon>
        <taxon>Bacillales</taxon>
        <taxon>Bacillaceae</taxon>
    </lineage>
</organism>
<keyword evidence="1" id="KW-0472">Membrane</keyword>
<dbReference type="RefSeq" id="WP_125555217.1">
    <property type="nucleotide sequence ID" value="NZ_RBVX01000005.1"/>
</dbReference>
<accession>A0A428N653</accession>
<dbReference type="EMBL" id="RBVX01000005">
    <property type="protein sequence ID" value="RSL33950.1"/>
    <property type="molecule type" value="Genomic_DNA"/>
</dbReference>
<dbReference type="AlphaFoldDB" id="A0A428N653"/>
<reference evidence="2 3" key="1">
    <citation type="submission" date="2018-10" db="EMBL/GenBank/DDBJ databases">
        <title>Draft genome sequence of Bacillus salarius IM0101, isolated from a hypersaline soil in Inner Mongolia, China.</title>
        <authorList>
            <person name="Yamprayoonswat W."/>
            <person name="Boonvisut S."/>
            <person name="Jumpathong W."/>
            <person name="Sittihan S."/>
            <person name="Ruangsuj P."/>
            <person name="Wanthongcharoen S."/>
            <person name="Thongpramul N."/>
            <person name="Pimmason S."/>
            <person name="Yu B."/>
            <person name="Yasawong M."/>
        </authorList>
    </citation>
    <scope>NUCLEOTIDE SEQUENCE [LARGE SCALE GENOMIC DNA]</scope>
    <source>
        <strain evidence="2 3">IM0101</strain>
    </source>
</reference>